<feature type="transmembrane region" description="Helical" evidence="1">
    <location>
        <begin position="71"/>
        <end position="93"/>
    </location>
</feature>
<keyword evidence="1" id="KW-0472">Membrane</keyword>
<evidence type="ECO:0000256" key="1">
    <source>
        <dbReference type="SAM" id="Phobius"/>
    </source>
</evidence>
<dbReference type="RefSeq" id="WP_072706411.1">
    <property type="nucleotide sequence ID" value="NZ_FMJB01000048.1"/>
</dbReference>
<reference evidence="3" key="1">
    <citation type="submission" date="2016-09" db="EMBL/GenBank/DDBJ databases">
        <authorList>
            <person name="Wibberg D."/>
        </authorList>
    </citation>
    <scope>NUCLEOTIDE SEQUENCE [LARGE SCALE GENOMIC DNA]</scope>
</reference>
<accession>A0A1M4MYT6</accession>
<feature type="transmembrane region" description="Helical" evidence="1">
    <location>
        <begin position="6"/>
        <end position="25"/>
    </location>
</feature>
<keyword evidence="1" id="KW-0812">Transmembrane</keyword>
<organism evidence="2 3">
    <name type="scientific">Donghicola eburneus</name>
    <dbReference type="NCBI Taxonomy" id="393278"/>
    <lineage>
        <taxon>Bacteria</taxon>
        <taxon>Pseudomonadati</taxon>
        <taxon>Pseudomonadota</taxon>
        <taxon>Alphaproteobacteria</taxon>
        <taxon>Rhodobacterales</taxon>
        <taxon>Roseobacteraceae</taxon>
        <taxon>Donghicola</taxon>
    </lineage>
</organism>
<dbReference type="EMBL" id="FMJB01000048">
    <property type="protein sequence ID" value="SCM67770.1"/>
    <property type="molecule type" value="Genomic_DNA"/>
</dbReference>
<evidence type="ECO:0000313" key="3">
    <source>
        <dbReference type="Proteomes" id="UP000184085"/>
    </source>
</evidence>
<keyword evidence="3" id="KW-1185">Reference proteome</keyword>
<sequence>MSAVIEGIVMGLVATIVMDIWALVLRQFAGMPMPNWAMVGRWAGHLPSGKVFHDDISAAAPVQNELALGWAVHYVVGIIYGIFFALIAGAAWLAEPTFLPVWIYALLTIAAGWFLLQPGMGLGVALSKTPNPNKGRLFGLIAHTWFGIGLWIGALIV</sequence>
<dbReference type="Proteomes" id="UP000184085">
    <property type="component" value="Unassembled WGS sequence"/>
</dbReference>
<evidence type="ECO:0000313" key="2">
    <source>
        <dbReference type="EMBL" id="SCM67770.1"/>
    </source>
</evidence>
<dbReference type="AlphaFoldDB" id="A0A1M4MYT6"/>
<feature type="transmembrane region" description="Helical" evidence="1">
    <location>
        <begin position="99"/>
        <end position="116"/>
    </location>
</feature>
<keyword evidence="1" id="KW-1133">Transmembrane helix</keyword>
<name>A0A1M4MYT6_9RHOB</name>
<dbReference type="Pfam" id="PF11158">
    <property type="entry name" value="DUF2938"/>
    <property type="match status" value="1"/>
</dbReference>
<gene>
    <name evidence="2" type="ORF">KARMA_1975</name>
</gene>
<protein>
    <submittedName>
        <fullName evidence="2">Putative LysR family transcriptional regulator</fullName>
    </submittedName>
</protein>
<dbReference type="InterPro" id="IPR021329">
    <property type="entry name" value="DUF2938"/>
</dbReference>
<feature type="transmembrane region" description="Helical" evidence="1">
    <location>
        <begin position="137"/>
        <end position="156"/>
    </location>
</feature>
<proteinExistence type="predicted"/>